<accession>A0ABP4YPI7</accession>
<dbReference type="Pfam" id="PF19516">
    <property type="entry name" value="DUF6049"/>
    <property type="match status" value="1"/>
</dbReference>
<keyword evidence="2" id="KW-0472">Membrane</keyword>
<evidence type="ECO:0000313" key="4">
    <source>
        <dbReference type="Proteomes" id="UP001501746"/>
    </source>
</evidence>
<reference evidence="4" key="1">
    <citation type="journal article" date="2019" name="Int. J. Syst. Evol. Microbiol.">
        <title>The Global Catalogue of Microorganisms (GCM) 10K type strain sequencing project: providing services to taxonomists for standard genome sequencing and annotation.</title>
        <authorList>
            <consortium name="The Broad Institute Genomics Platform"/>
            <consortium name="The Broad Institute Genome Sequencing Center for Infectious Disease"/>
            <person name="Wu L."/>
            <person name="Ma J."/>
        </authorList>
    </citation>
    <scope>NUCLEOTIDE SEQUENCE [LARGE SCALE GENOMIC DNA]</scope>
    <source>
        <strain evidence="4">JCM 14323</strain>
    </source>
</reference>
<feature type="compositionally biased region" description="Low complexity" evidence="1">
    <location>
        <begin position="391"/>
        <end position="404"/>
    </location>
</feature>
<comment type="caution">
    <text evidence="3">The sequence shown here is derived from an EMBL/GenBank/DDBJ whole genome shotgun (WGS) entry which is preliminary data.</text>
</comment>
<dbReference type="InterPro" id="IPR046112">
    <property type="entry name" value="DUF6049"/>
</dbReference>
<evidence type="ECO:0000256" key="2">
    <source>
        <dbReference type="SAM" id="Phobius"/>
    </source>
</evidence>
<dbReference type="Proteomes" id="UP001501746">
    <property type="component" value="Unassembled WGS sequence"/>
</dbReference>
<keyword evidence="2" id="KW-0812">Transmembrane</keyword>
<keyword evidence="2" id="KW-1133">Transmembrane helix</keyword>
<feature type="transmembrane region" description="Helical" evidence="2">
    <location>
        <begin position="49"/>
        <end position="67"/>
    </location>
</feature>
<feature type="region of interest" description="Disordered" evidence="1">
    <location>
        <begin position="370"/>
        <end position="418"/>
    </location>
</feature>
<sequence length="846" mass="85875">MVADSNAGRRRARRRFGSTGASGAHDETSSTSAVGAAGRPRRRWVRRSVIAVSAFGVAAAVVAPLAAQAGGIDPVTGIRDVLVGAASSATRSDAVTDSTDAAASASMSTAQQKVEEGVDISIAPTISTTFTPGAAGSAVAVSVELENLSGSFLEEGRLRLVRAGSPIEASGDLDAWLAGATSGFSTEPVALGESPTRGLATGAIAQVAFTVPAEAFADVAGSPVIGLGAELRVGDVVVATQTSALANTASTAAGAAPIALVAPLTVPTATTGLIGIDELAAWTAPDGTLSTQLDALAGREVAIGIDPRVIASIRSLGSAAPPEALEWLQRLADVPNETFPLAYADADLALQSQIGLSAPLVPESFADVLDPDDFVQDPAAGDQGDLGVGQPEATEAPAETAPTPSESPTPTPTAPVSTVPDTAELLAWSYTRTDIAWPGDTTVAPGDISFFNAAGMTTSILDSANVEDLPGARTSALVDGGTAIVSDQDLTSAVRDAAAATSDLEWRDAASEVLARATLDGAQDSTIPLLATFSRSAGEDPERVGELLVELAGSQFVTPTGLAQAIGAPPTPRSLVDSIEGEGRRSLAQAMVSAESDVASFSSLLAEPADLTGPTRRDLLALLDVGWLATTPEWSAASTEWLTAQRALVDSVSVVPSSSVLVVASSTGIPITVQNTSAYAVTVEVDVAPSNGRLVVDEPVQVTVEPESRNTVSVPVAAGVGNGEVLLMVSLTSLTGVAVGSTVVIQADVQADWEGIGAAVLGGILIVVFGIGIWRNIRRRRRQRAAETAAAAETDVAGTETAPDADVEPDAETAPGTEERHDAEETRDIEDARGDTDARPDGRRDG</sequence>
<feature type="region of interest" description="Disordered" evidence="1">
    <location>
        <begin position="1"/>
        <end position="39"/>
    </location>
</feature>
<proteinExistence type="predicted"/>
<feature type="region of interest" description="Disordered" evidence="1">
    <location>
        <begin position="788"/>
        <end position="846"/>
    </location>
</feature>
<evidence type="ECO:0000256" key="1">
    <source>
        <dbReference type="SAM" id="MobiDB-lite"/>
    </source>
</evidence>
<keyword evidence="4" id="KW-1185">Reference proteome</keyword>
<gene>
    <name evidence="3" type="ORF">GCM10009750_07600</name>
</gene>
<organism evidence="3 4">
    <name type="scientific">Agromyces salentinus</name>
    <dbReference type="NCBI Taxonomy" id="269421"/>
    <lineage>
        <taxon>Bacteria</taxon>
        <taxon>Bacillati</taxon>
        <taxon>Actinomycetota</taxon>
        <taxon>Actinomycetes</taxon>
        <taxon>Micrococcales</taxon>
        <taxon>Microbacteriaceae</taxon>
        <taxon>Agromyces</taxon>
    </lineage>
</organism>
<evidence type="ECO:0000313" key="3">
    <source>
        <dbReference type="EMBL" id="GAA1826670.1"/>
    </source>
</evidence>
<feature type="compositionally biased region" description="Basic and acidic residues" evidence="1">
    <location>
        <begin position="817"/>
        <end position="846"/>
    </location>
</feature>
<feature type="compositionally biased region" description="Low complexity" evidence="1">
    <location>
        <begin position="788"/>
        <end position="802"/>
    </location>
</feature>
<dbReference type="EMBL" id="BAAANK010000002">
    <property type="protein sequence ID" value="GAA1826670.1"/>
    <property type="molecule type" value="Genomic_DNA"/>
</dbReference>
<name>A0ABP4YPI7_9MICO</name>
<dbReference type="RefSeq" id="WP_157428048.1">
    <property type="nucleotide sequence ID" value="NZ_BAAANK010000002.1"/>
</dbReference>
<protein>
    <submittedName>
        <fullName evidence="3">Uncharacterized protein</fullName>
    </submittedName>
</protein>
<feature type="transmembrane region" description="Helical" evidence="2">
    <location>
        <begin position="755"/>
        <end position="774"/>
    </location>
</feature>